<sequence>MGEKGKKYLTLLLRIFSVGILMVVTLAFVIISTICISIWQSDTKVNIKKGVLDLSKTDFKNIDTLKLNGKWGVYPGIYIDEKNVSSLDKKEEVFEEFTSNEIFTTKDKATYRLIIKTDKMMDNLVLFIPNYPFAANVLLDKKPLKKISEEYSGLSKLYRDNFIYKLDNSLIKPGNHELLLSINNENGENKFFNKEIIVTTQANAKLITKMTTSYIMFTLGLMLVLIVSGCMFMFLVPNHKLISLITLFDFTIMLRLLFDMKEFFIFLRFIYPDFYITESTIMCLKICVLMIGGIVGCFLSHEIFDKEDKVPKKFTRPLPYMYGALAILFCLNIRLFSNLGKFIILPVYAYTSFIVIWQFYVCLKSNQIKKGYKIFQIVKTLYVMILICLDIFTFELNENIYLLIILYMAFFIGHLFTKILDNQRYYNDVLQFNKTLENIVEERTCELKEANKILFDLSIKDTLTQVYNRLHFEKCFDYAMAYAKSVHLCIFDLDHFKLINDTYGHDAGDKQLKLAVEIVNDNLNNNGTLFRIGGEEFAILFINSNMGVIRRQLETIRIKLEEKAKENPMYTTASIGVVKYNPKYTKEEYMKLVDICLYRAKEQGRNCIVEGAE</sequence>
<dbReference type="SUPFAM" id="SSF55073">
    <property type="entry name" value="Nucleotide cyclase"/>
    <property type="match status" value="1"/>
</dbReference>
<keyword evidence="1" id="KW-0472">Membrane</keyword>
<keyword evidence="4" id="KW-1185">Reference proteome</keyword>
<dbReference type="InterPro" id="IPR050469">
    <property type="entry name" value="Diguanylate_Cyclase"/>
</dbReference>
<dbReference type="GO" id="GO:1902201">
    <property type="term" value="P:negative regulation of bacterial-type flagellum-dependent cell motility"/>
    <property type="evidence" value="ECO:0007669"/>
    <property type="project" value="TreeGrafter"/>
</dbReference>
<feature type="transmembrane region" description="Helical" evidence="1">
    <location>
        <begin position="320"/>
        <end position="337"/>
    </location>
</feature>
<dbReference type="Pfam" id="PF00990">
    <property type="entry name" value="GGDEF"/>
    <property type="match status" value="1"/>
</dbReference>
<gene>
    <name evidence="3" type="ORF">JW646_01900</name>
</gene>
<dbReference type="GO" id="GO:0052621">
    <property type="term" value="F:diguanylate cyclase activity"/>
    <property type="evidence" value="ECO:0007669"/>
    <property type="project" value="TreeGrafter"/>
</dbReference>
<dbReference type="KEGG" id="tem:JW646_01900"/>
<feature type="transmembrane region" description="Helical" evidence="1">
    <location>
        <begin position="12"/>
        <end position="39"/>
    </location>
</feature>
<accession>A0AAX2ZJF9</accession>
<protein>
    <submittedName>
        <fullName evidence="3">GGDEF domain-containing protein</fullName>
    </submittedName>
</protein>
<feature type="transmembrane region" description="Helical" evidence="1">
    <location>
        <begin position="343"/>
        <end position="362"/>
    </location>
</feature>
<dbReference type="InterPro" id="IPR043128">
    <property type="entry name" value="Rev_trsase/Diguanyl_cyclase"/>
</dbReference>
<dbReference type="Proteomes" id="UP001198983">
    <property type="component" value="Chromosome"/>
</dbReference>
<feature type="domain" description="GGDEF" evidence="2">
    <location>
        <begin position="484"/>
        <end position="613"/>
    </location>
</feature>
<name>A0AAX2ZJF9_9FIRM</name>
<dbReference type="GO" id="GO:0043709">
    <property type="term" value="P:cell adhesion involved in single-species biofilm formation"/>
    <property type="evidence" value="ECO:0007669"/>
    <property type="project" value="TreeGrafter"/>
</dbReference>
<evidence type="ECO:0000313" key="3">
    <source>
        <dbReference type="EMBL" id="UEL48229.1"/>
    </source>
</evidence>
<keyword evidence="1" id="KW-1133">Transmembrane helix</keyword>
<dbReference type="SMART" id="SM00267">
    <property type="entry name" value="GGDEF"/>
    <property type="match status" value="1"/>
</dbReference>
<dbReference type="RefSeq" id="WP_228416377.1">
    <property type="nucleotide sequence ID" value="NZ_CP081135.1"/>
</dbReference>
<evidence type="ECO:0000259" key="2">
    <source>
        <dbReference type="PROSITE" id="PS50887"/>
    </source>
</evidence>
<dbReference type="InterPro" id="IPR000160">
    <property type="entry name" value="GGDEF_dom"/>
</dbReference>
<evidence type="ECO:0000313" key="4">
    <source>
        <dbReference type="Proteomes" id="UP001198983"/>
    </source>
</evidence>
<dbReference type="Gene3D" id="3.30.70.270">
    <property type="match status" value="1"/>
</dbReference>
<dbReference type="PANTHER" id="PTHR45138:SF9">
    <property type="entry name" value="DIGUANYLATE CYCLASE DGCM-RELATED"/>
    <property type="match status" value="1"/>
</dbReference>
<feature type="transmembrane region" description="Helical" evidence="1">
    <location>
        <begin position="241"/>
        <end position="258"/>
    </location>
</feature>
<feature type="transmembrane region" description="Helical" evidence="1">
    <location>
        <begin position="374"/>
        <end position="394"/>
    </location>
</feature>
<feature type="transmembrane region" description="Helical" evidence="1">
    <location>
        <begin position="214"/>
        <end position="234"/>
    </location>
</feature>
<dbReference type="InterPro" id="IPR029787">
    <property type="entry name" value="Nucleotide_cyclase"/>
</dbReference>
<dbReference type="EMBL" id="CP081135">
    <property type="protein sequence ID" value="UEL48229.1"/>
    <property type="molecule type" value="Genomic_DNA"/>
</dbReference>
<keyword evidence="1" id="KW-0812">Transmembrane</keyword>
<dbReference type="NCBIfam" id="TIGR00254">
    <property type="entry name" value="GGDEF"/>
    <property type="match status" value="1"/>
</dbReference>
<reference evidence="3 4" key="1">
    <citation type="journal article" date="2023" name="Int. J. Syst. Evol. Microbiol.">
        <title>Terrisporobacter hibernicus sp. nov., isolated from bovine faeces in Northern Ireland.</title>
        <authorList>
            <person name="Mitchell M."/>
            <person name="Nguyen S.V."/>
            <person name="Connor M."/>
            <person name="Fairley D.J."/>
            <person name="Donoghue O."/>
            <person name="Marshall H."/>
            <person name="Koolman L."/>
            <person name="McMullan G."/>
            <person name="Schaffer K.E."/>
            <person name="McGrath J.W."/>
            <person name="Fanning S."/>
        </authorList>
    </citation>
    <scope>NUCLEOTIDE SEQUENCE [LARGE SCALE GENOMIC DNA]</scope>
    <source>
        <strain evidence="3 4">MCA3</strain>
    </source>
</reference>
<feature type="transmembrane region" description="Helical" evidence="1">
    <location>
        <begin position="278"/>
        <end position="299"/>
    </location>
</feature>
<dbReference type="PANTHER" id="PTHR45138">
    <property type="entry name" value="REGULATORY COMPONENTS OF SENSORY TRANSDUCTION SYSTEM"/>
    <property type="match status" value="1"/>
</dbReference>
<proteinExistence type="predicted"/>
<evidence type="ECO:0000256" key="1">
    <source>
        <dbReference type="SAM" id="Phobius"/>
    </source>
</evidence>
<organism evidence="3 4">
    <name type="scientific">Terrisporobacter hibernicus</name>
    <dbReference type="NCBI Taxonomy" id="2813371"/>
    <lineage>
        <taxon>Bacteria</taxon>
        <taxon>Bacillati</taxon>
        <taxon>Bacillota</taxon>
        <taxon>Clostridia</taxon>
        <taxon>Peptostreptococcales</taxon>
        <taxon>Peptostreptococcaceae</taxon>
        <taxon>Terrisporobacter</taxon>
    </lineage>
</organism>
<dbReference type="PROSITE" id="PS50887">
    <property type="entry name" value="GGDEF"/>
    <property type="match status" value="1"/>
</dbReference>
<dbReference type="GO" id="GO:0005886">
    <property type="term" value="C:plasma membrane"/>
    <property type="evidence" value="ECO:0007669"/>
    <property type="project" value="TreeGrafter"/>
</dbReference>
<feature type="transmembrane region" description="Helical" evidence="1">
    <location>
        <begin position="400"/>
        <end position="417"/>
    </location>
</feature>
<dbReference type="CDD" id="cd01949">
    <property type="entry name" value="GGDEF"/>
    <property type="match status" value="1"/>
</dbReference>
<dbReference type="AlphaFoldDB" id="A0AAX2ZJF9"/>